<sequence>NIEDLQDNYVKKSLMGLLKLPGGDGHRSSPQPTHLLVRSTNSSLLDSSWPTLPKKYPLNSYKIIIRKKSPTCNTKLPHVFNNQLLESKAYRLPSCFHIRSFQHKIEAMAITPTWLSIKNPNTFYSKCEYWERDSNRKHPVLQVGGCA</sequence>
<reference evidence="1" key="2">
    <citation type="submission" date="2023-05" db="EMBL/GenBank/DDBJ databases">
        <authorList>
            <person name="Fouks B."/>
        </authorList>
    </citation>
    <scope>NUCLEOTIDE SEQUENCE</scope>
    <source>
        <strain evidence="1">Stay&amp;Tobe</strain>
        <tissue evidence="1">Testes</tissue>
    </source>
</reference>
<dbReference type="Proteomes" id="UP001233999">
    <property type="component" value="Unassembled WGS sequence"/>
</dbReference>
<organism evidence="1 2">
    <name type="scientific">Diploptera punctata</name>
    <name type="common">Pacific beetle cockroach</name>
    <dbReference type="NCBI Taxonomy" id="6984"/>
    <lineage>
        <taxon>Eukaryota</taxon>
        <taxon>Metazoa</taxon>
        <taxon>Ecdysozoa</taxon>
        <taxon>Arthropoda</taxon>
        <taxon>Hexapoda</taxon>
        <taxon>Insecta</taxon>
        <taxon>Pterygota</taxon>
        <taxon>Neoptera</taxon>
        <taxon>Polyneoptera</taxon>
        <taxon>Dictyoptera</taxon>
        <taxon>Blattodea</taxon>
        <taxon>Blaberoidea</taxon>
        <taxon>Blaberidae</taxon>
        <taxon>Diplopterinae</taxon>
        <taxon>Diploptera</taxon>
    </lineage>
</organism>
<evidence type="ECO:0000313" key="1">
    <source>
        <dbReference type="EMBL" id="KAJ9577297.1"/>
    </source>
</evidence>
<reference evidence="1" key="1">
    <citation type="journal article" date="2023" name="IScience">
        <title>Live-bearing cockroach genome reveals convergent evolutionary mechanisms linked to viviparity in insects and beyond.</title>
        <authorList>
            <person name="Fouks B."/>
            <person name="Harrison M.C."/>
            <person name="Mikhailova A.A."/>
            <person name="Marchal E."/>
            <person name="English S."/>
            <person name="Carruthers M."/>
            <person name="Jennings E.C."/>
            <person name="Chiamaka E.L."/>
            <person name="Frigard R.A."/>
            <person name="Pippel M."/>
            <person name="Attardo G.M."/>
            <person name="Benoit J.B."/>
            <person name="Bornberg-Bauer E."/>
            <person name="Tobe S.S."/>
        </authorList>
    </citation>
    <scope>NUCLEOTIDE SEQUENCE</scope>
    <source>
        <strain evidence="1">Stay&amp;Tobe</strain>
    </source>
</reference>
<proteinExistence type="predicted"/>
<gene>
    <name evidence="1" type="ORF">L9F63_006136</name>
</gene>
<feature type="non-terminal residue" evidence="1">
    <location>
        <position position="1"/>
    </location>
</feature>
<evidence type="ECO:0000313" key="2">
    <source>
        <dbReference type="Proteomes" id="UP001233999"/>
    </source>
</evidence>
<dbReference type="AlphaFoldDB" id="A0AAD7ZBJ9"/>
<name>A0AAD7ZBJ9_DIPPU</name>
<protein>
    <submittedName>
        <fullName evidence="1">Uncharacterized protein</fullName>
    </submittedName>
</protein>
<accession>A0AAD7ZBJ9</accession>
<feature type="non-terminal residue" evidence="1">
    <location>
        <position position="147"/>
    </location>
</feature>
<keyword evidence="2" id="KW-1185">Reference proteome</keyword>
<dbReference type="EMBL" id="JASPKZ010009367">
    <property type="protein sequence ID" value="KAJ9577297.1"/>
    <property type="molecule type" value="Genomic_DNA"/>
</dbReference>
<comment type="caution">
    <text evidence="1">The sequence shown here is derived from an EMBL/GenBank/DDBJ whole genome shotgun (WGS) entry which is preliminary data.</text>
</comment>